<accession>A0ABN0XIB5</accession>
<feature type="region of interest" description="Disordered" evidence="1">
    <location>
        <begin position="40"/>
        <end position="63"/>
    </location>
</feature>
<protein>
    <submittedName>
        <fullName evidence="2">Uncharacterized protein</fullName>
    </submittedName>
</protein>
<keyword evidence="3" id="KW-1185">Reference proteome</keyword>
<dbReference type="EMBL" id="BAAABW010000026">
    <property type="protein sequence ID" value="GAA0364867.1"/>
    <property type="molecule type" value="Genomic_DNA"/>
</dbReference>
<name>A0ABN0XIB5_9ACTN</name>
<evidence type="ECO:0000256" key="1">
    <source>
        <dbReference type="SAM" id="MobiDB-lite"/>
    </source>
</evidence>
<sequence>MSATVTLQDLVSGVGIGGAAVTGSCQVVPNSAGGAAAVAGLTPSNSPVTAAHSERSSRLMGQE</sequence>
<evidence type="ECO:0000313" key="3">
    <source>
        <dbReference type="Proteomes" id="UP001500063"/>
    </source>
</evidence>
<proteinExistence type="predicted"/>
<gene>
    <name evidence="2" type="ORF">GCM10010319_48430</name>
</gene>
<evidence type="ECO:0000313" key="2">
    <source>
        <dbReference type="EMBL" id="GAA0364867.1"/>
    </source>
</evidence>
<comment type="caution">
    <text evidence="2">The sequence shown here is derived from an EMBL/GenBank/DDBJ whole genome shotgun (WGS) entry which is preliminary data.</text>
</comment>
<organism evidence="2 3">
    <name type="scientific">Streptomyces blastmyceticus</name>
    <dbReference type="NCBI Taxonomy" id="68180"/>
    <lineage>
        <taxon>Bacteria</taxon>
        <taxon>Bacillati</taxon>
        <taxon>Actinomycetota</taxon>
        <taxon>Actinomycetes</taxon>
        <taxon>Kitasatosporales</taxon>
        <taxon>Streptomycetaceae</taxon>
        <taxon>Streptomyces</taxon>
    </lineage>
</organism>
<dbReference type="Proteomes" id="UP001500063">
    <property type="component" value="Unassembled WGS sequence"/>
</dbReference>
<reference evidence="2 3" key="1">
    <citation type="journal article" date="2019" name="Int. J. Syst. Evol. Microbiol.">
        <title>The Global Catalogue of Microorganisms (GCM) 10K type strain sequencing project: providing services to taxonomists for standard genome sequencing and annotation.</title>
        <authorList>
            <consortium name="The Broad Institute Genomics Platform"/>
            <consortium name="The Broad Institute Genome Sequencing Center for Infectious Disease"/>
            <person name="Wu L."/>
            <person name="Ma J."/>
        </authorList>
    </citation>
    <scope>NUCLEOTIDE SEQUENCE [LARGE SCALE GENOMIC DNA]</scope>
    <source>
        <strain evidence="2 3">JCM 4565</strain>
    </source>
</reference>